<protein>
    <submittedName>
        <fullName evidence="1">Uncharacterized protein</fullName>
    </submittedName>
</protein>
<evidence type="ECO:0000313" key="2">
    <source>
        <dbReference type="Proteomes" id="UP001234178"/>
    </source>
</evidence>
<reference evidence="1 2" key="1">
    <citation type="journal article" date="2023" name="Nucleic Acids Res.">
        <title>The hologenome of Daphnia magna reveals possible DNA methylation and microbiome-mediated evolution of the host genome.</title>
        <authorList>
            <person name="Chaturvedi A."/>
            <person name="Li X."/>
            <person name="Dhandapani V."/>
            <person name="Marshall H."/>
            <person name="Kissane S."/>
            <person name="Cuenca-Cambronero M."/>
            <person name="Asole G."/>
            <person name="Calvet F."/>
            <person name="Ruiz-Romero M."/>
            <person name="Marangio P."/>
            <person name="Guigo R."/>
            <person name="Rago D."/>
            <person name="Mirbahai L."/>
            <person name="Eastwood N."/>
            <person name="Colbourne J.K."/>
            <person name="Zhou J."/>
            <person name="Mallon E."/>
            <person name="Orsini L."/>
        </authorList>
    </citation>
    <scope>NUCLEOTIDE SEQUENCE [LARGE SCALE GENOMIC DNA]</scope>
    <source>
        <strain evidence="1">LRV0_1</strain>
    </source>
</reference>
<proteinExistence type="predicted"/>
<comment type="caution">
    <text evidence="1">The sequence shown here is derived from an EMBL/GenBank/DDBJ whole genome shotgun (WGS) entry which is preliminary data.</text>
</comment>
<dbReference type="Proteomes" id="UP001234178">
    <property type="component" value="Unassembled WGS sequence"/>
</dbReference>
<accession>A0ABQ9Z8M6</accession>
<sequence>MYTISEPTTVRLKHKLEVEDKDMGWTNPKISSCLFELSTEESSTLVDVSFRIHSLDLRLSLIQISLRCSIHSRMKILTNFVPYSNINTLTVIHFVGVEICGLQSVKLTEQTLLPTIKDPVTNCLDVKTRGPHSFQEVPDRVRPGRQFAIISRKPFALPAKLTPYTCPMKRAVIIPAFIPPSHFC</sequence>
<organism evidence="1 2">
    <name type="scientific">Daphnia magna</name>
    <dbReference type="NCBI Taxonomy" id="35525"/>
    <lineage>
        <taxon>Eukaryota</taxon>
        <taxon>Metazoa</taxon>
        <taxon>Ecdysozoa</taxon>
        <taxon>Arthropoda</taxon>
        <taxon>Crustacea</taxon>
        <taxon>Branchiopoda</taxon>
        <taxon>Diplostraca</taxon>
        <taxon>Cladocera</taxon>
        <taxon>Anomopoda</taxon>
        <taxon>Daphniidae</taxon>
        <taxon>Daphnia</taxon>
    </lineage>
</organism>
<evidence type="ECO:0000313" key="1">
    <source>
        <dbReference type="EMBL" id="KAK4009254.1"/>
    </source>
</evidence>
<gene>
    <name evidence="1" type="ORF">OUZ56_018370</name>
</gene>
<keyword evidence="2" id="KW-1185">Reference proteome</keyword>
<dbReference type="EMBL" id="JAOYFB010000003">
    <property type="protein sequence ID" value="KAK4009254.1"/>
    <property type="molecule type" value="Genomic_DNA"/>
</dbReference>
<name>A0ABQ9Z8M6_9CRUS</name>